<organism evidence="1 2">
    <name type="scientific">Cichlidogyrus casuarinus</name>
    <dbReference type="NCBI Taxonomy" id="1844966"/>
    <lineage>
        <taxon>Eukaryota</taxon>
        <taxon>Metazoa</taxon>
        <taxon>Spiralia</taxon>
        <taxon>Lophotrochozoa</taxon>
        <taxon>Platyhelminthes</taxon>
        <taxon>Monogenea</taxon>
        <taxon>Monopisthocotylea</taxon>
        <taxon>Dactylogyridea</taxon>
        <taxon>Ancyrocephalidae</taxon>
        <taxon>Cichlidogyrus</taxon>
    </lineage>
</organism>
<sequence>MASGEVKMEMDSKQLDEWWNKYMKAKLIEDAEVEEMLKQFESHDQLRLKFAEEFKLIELLSQPVLKISEDALQKDKMHRADQLYRDWGSVSSKEYLVSYYNNELFLAVYTKRRFVVSATSFLQALVYRIFPECPEVEPYITTNVSRVISVGCGSGADIAAFLAFFHSRSISRQLVYYAIDQSPGWNQYISALDKVVSAEYRTTIWFKNAFFGMNCSDLDMLPEADMVVFSFANTARINPYIWELMQIKYRLIIVLDGVKEVLKTNFGDVKFKNLRLSSKTTVYFYFRGDS</sequence>
<evidence type="ECO:0000313" key="1">
    <source>
        <dbReference type="EMBL" id="KAL3311324.1"/>
    </source>
</evidence>
<name>A0ABD2PV32_9PLAT</name>
<protein>
    <submittedName>
        <fullName evidence="1">Uncharacterized protein</fullName>
    </submittedName>
</protein>
<reference evidence="1 2" key="1">
    <citation type="submission" date="2024-11" db="EMBL/GenBank/DDBJ databases">
        <title>Adaptive evolution of stress response genes in parasites aligns with host niche diversity.</title>
        <authorList>
            <person name="Hahn C."/>
            <person name="Resl P."/>
        </authorList>
    </citation>
    <scope>NUCLEOTIDE SEQUENCE [LARGE SCALE GENOMIC DNA]</scope>
    <source>
        <strain evidence="1">EGGRZ-B1_66</strain>
        <tissue evidence="1">Body</tissue>
    </source>
</reference>
<dbReference type="Proteomes" id="UP001626550">
    <property type="component" value="Unassembled WGS sequence"/>
</dbReference>
<dbReference type="EMBL" id="JBJKFK010002292">
    <property type="protein sequence ID" value="KAL3311324.1"/>
    <property type="molecule type" value="Genomic_DNA"/>
</dbReference>
<gene>
    <name evidence="1" type="ORF">Ciccas_010098</name>
</gene>
<accession>A0ABD2PV32</accession>
<comment type="caution">
    <text evidence="1">The sequence shown here is derived from an EMBL/GenBank/DDBJ whole genome shotgun (WGS) entry which is preliminary data.</text>
</comment>
<proteinExistence type="predicted"/>
<dbReference type="AlphaFoldDB" id="A0ABD2PV32"/>
<evidence type="ECO:0000313" key="2">
    <source>
        <dbReference type="Proteomes" id="UP001626550"/>
    </source>
</evidence>
<keyword evidence="2" id="KW-1185">Reference proteome</keyword>